<dbReference type="Proteomes" id="UP000190539">
    <property type="component" value="Unassembled WGS sequence"/>
</dbReference>
<dbReference type="InterPro" id="IPR029063">
    <property type="entry name" value="SAM-dependent_MTases_sf"/>
</dbReference>
<comment type="caution">
    <text evidence="4">The sequence shown here is derived from an EMBL/GenBank/DDBJ whole genome shotgun (WGS) entry which is preliminary data.</text>
</comment>
<dbReference type="CDD" id="cd02440">
    <property type="entry name" value="AdoMet_MTases"/>
    <property type="match status" value="1"/>
</dbReference>
<dbReference type="GO" id="GO:0008168">
    <property type="term" value="F:methyltransferase activity"/>
    <property type="evidence" value="ECO:0007669"/>
    <property type="project" value="UniProtKB-KW"/>
</dbReference>
<evidence type="ECO:0000256" key="2">
    <source>
        <dbReference type="ARBA" id="ARBA00022679"/>
    </source>
</evidence>
<dbReference type="EMBL" id="MVFC01000007">
    <property type="protein sequence ID" value="OON80672.1"/>
    <property type="molecule type" value="Genomic_DNA"/>
</dbReference>
<dbReference type="STRING" id="83656.B1H18_12480"/>
<dbReference type="PANTHER" id="PTHR43861">
    <property type="entry name" value="TRANS-ACONITATE 2-METHYLTRANSFERASE-RELATED"/>
    <property type="match status" value="1"/>
</dbReference>
<dbReference type="PANTHER" id="PTHR43861:SF1">
    <property type="entry name" value="TRANS-ACONITATE 2-METHYLTRANSFERASE"/>
    <property type="match status" value="1"/>
</dbReference>
<organism evidence="4 5">
    <name type="scientific">Streptomyces tsukubensis</name>
    <dbReference type="NCBI Taxonomy" id="83656"/>
    <lineage>
        <taxon>Bacteria</taxon>
        <taxon>Bacillati</taxon>
        <taxon>Actinomycetota</taxon>
        <taxon>Actinomycetes</taxon>
        <taxon>Kitasatosporales</taxon>
        <taxon>Streptomycetaceae</taxon>
        <taxon>Streptomyces</taxon>
    </lineage>
</organism>
<keyword evidence="1 4" id="KW-0489">Methyltransferase</keyword>
<dbReference type="OrthoDB" id="3286690at2"/>
<accession>A0A1V4AA36</accession>
<gene>
    <name evidence="4" type="ORF">B1H18_12480</name>
</gene>
<dbReference type="InterPro" id="IPR041698">
    <property type="entry name" value="Methyltransf_25"/>
</dbReference>
<sequence>MSLNTATAAQWVERWDRQQQRYAFDREERFTVVADVVEHVTAGRSAPAVADLGCGPGSMAVRLSRRLPQARVIAVDMDPLLLELGRTLEEGMIRYVEAVIGEDGWTDALGLDQPLDAAVSTTAFHYLPAAVLQRVYTQLAAILRPGGVLVNADHLQQEAAADIAAHVGRRRATRQSAFAHEDWESWWAAAERDPALTHLFNERRRRRGSRGDTSAGNGLTLSRHTAMLRAAGFAQAGPVWQVGNSCVLVAVR</sequence>
<dbReference type="GO" id="GO:0017000">
    <property type="term" value="P:antibiotic biosynthetic process"/>
    <property type="evidence" value="ECO:0007669"/>
    <property type="project" value="UniProtKB-ARBA"/>
</dbReference>
<reference evidence="4 5" key="1">
    <citation type="submission" date="2017-02" db="EMBL/GenBank/DDBJ databases">
        <title>Draft Genome Sequence of Streptomyces tsukubaensis F601, a Producer of the immunosuppressant tacrolimus FK506.</title>
        <authorList>
            <person name="Zong G."/>
            <person name="Zhong C."/>
            <person name="Fu J."/>
            <person name="Qin R."/>
            <person name="Cao G."/>
        </authorList>
    </citation>
    <scope>NUCLEOTIDE SEQUENCE [LARGE SCALE GENOMIC DNA]</scope>
    <source>
        <strain evidence="4 5">F601</strain>
    </source>
</reference>
<dbReference type="GO" id="GO:0032259">
    <property type="term" value="P:methylation"/>
    <property type="evidence" value="ECO:0007669"/>
    <property type="project" value="UniProtKB-KW"/>
</dbReference>
<protein>
    <submittedName>
        <fullName evidence="4">Methyltransferase</fullName>
    </submittedName>
</protein>
<dbReference type="SUPFAM" id="SSF53335">
    <property type="entry name" value="S-adenosyl-L-methionine-dependent methyltransferases"/>
    <property type="match status" value="1"/>
</dbReference>
<evidence type="ECO:0000256" key="1">
    <source>
        <dbReference type="ARBA" id="ARBA00022603"/>
    </source>
</evidence>
<dbReference type="RefSeq" id="WP_077967597.1">
    <property type="nucleotide sequence ID" value="NZ_CP045178.1"/>
</dbReference>
<keyword evidence="5" id="KW-1185">Reference proteome</keyword>
<evidence type="ECO:0000313" key="4">
    <source>
        <dbReference type="EMBL" id="OON80672.1"/>
    </source>
</evidence>
<dbReference type="Gene3D" id="3.40.50.150">
    <property type="entry name" value="Vaccinia Virus protein VP39"/>
    <property type="match status" value="1"/>
</dbReference>
<feature type="domain" description="Methyltransferase" evidence="3">
    <location>
        <begin position="49"/>
        <end position="147"/>
    </location>
</feature>
<keyword evidence="2 4" id="KW-0808">Transferase</keyword>
<evidence type="ECO:0000313" key="5">
    <source>
        <dbReference type="Proteomes" id="UP000190539"/>
    </source>
</evidence>
<dbReference type="AlphaFoldDB" id="A0A1V4AA36"/>
<proteinExistence type="predicted"/>
<evidence type="ECO:0000259" key="3">
    <source>
        <dbReference type="Pfam" id="PF13649"/>
    </source>
</evidence>
<name>A0A1V4AA36_9ACTN</name>
<dbReference type="Pfam" id="PF13649">
    <property type="entry name" value="Methyltransf_25"/>
    <property type="match status" value="1"/>
</dbReference>